<protein>
    <submittedName>
        <fullName evidence="3">General stress protein 13/S1 RNA binding domain protein</fullName>
    </submittedName>
</protein>
<feature type="region of interest" description="Disordered" evidence="1">
    <location>
        <begin position="71"/>
        <end position="141"/>
    </location>
</feature>
<dbReference type="PROSITE" id="PS50126">
    <property type="entry name" value="S1"/>
    <property type="match status" value="1"/>
</dbReference>
<evidence type="ECO:0000259" key="2">
    <source>
        <dbReference type="PROSITE" id="PS50126"/>
    </source>
</evidence>
<keyword evidence="4" id="KW-1185">Reference proteome</keyword>
<organism evidence="3 4">
    <name type="scientific">Ammoniphilus resinae</name>
    <dbReference type="NCBI Taxonomy" id="861532"/>
    <lineage>
        <taxon>Bacteria</taxon>
        <taxon>Bacillati</taxon>
        <taxon>Bacillota</taxon>
        <taxon>Bacilli</taxon>
        <taxon>Bacillales</taxon>
        <taxon>Paenibacillaceae</taxon>
        <taxon>Aneurinibacillus group</taxon>
        <taxon>Ammoniphilus</taxon>
    </lineage>
</organism>
<gene>
    <name evidence="3" type="ORF">J2Z37_003755</name>
</gene>
<comment type="caution">
    <text evidence="3">The sequence shown here is derived from an EMBL/GenBank/DDBJ whole genome shotgun (WGS) entry which is preliminary data.</text>
</comment>
<evidence type="ECO:0000313" key="3">
    <source>
        <dbReference type="EMBL" id="MBP1933742.1"/>
    </source>
</evidence>
<feature type="domain" description="S1 motif" evidence="2">
    <location>
        <begin position="7"/>
        <end position="75"/>
    </location>
</feature>
<dbReference type="PANTHER" id="PTHR10724:SF10">
    <property type="entry name" value="S1 RNA-BINDING DOMAIN-CONTAINING PROTEIN 1"/>
    <property type="match status" value="1"/>
</dbReference>
<accession>A0ABS4GUL9</accession>
<reference evidence="3 4" key="1">
    <citation type="submission" date="2021-03" db="EMBL/GenBank/DDBJ databases">
        <title>Genomic Encyclopedia of Type Strains, Phase IV (KMG-IV): sequencing the most valuable type-strain genomes for metagenomic binning, comparative biology and taxonomic classification.</title>
        <authorList>
            <person name="Goeker M."/>
        </authorList>
    </citation>
    <scope>NUCLEOTIDE SEQUENCE [LARGE SCALE GENOMIC DNA]</scope>
    <source>
        <strain evidence="3 4">DSM 24738</strain>
    </source>
</reference>
<evidence type="ECO:0000313" key="4">
    <source>
        <dbReference type="Proteomes" id="UP001519343"/>
    </source>
</evidence>
<feature type="compositionally biased region" description="Basic and acidic residues" evidence="1">
    <location>
        <begin position="111"/>
        <end position="141"/>
    </location>
</feature>
<dbReference type="SUPFAM" id="SSF50249">
    <property type="entry name" value="Nucleic acid-binding proteins"/>
    <property type="match status" value="1"/>
</dbReference>
<dbReference type="PANTHER" id="PTHR10724">
    <property type="entry name" value="30S RIBOSOMAL PROTEIN S1"/>
    <property type="match status" value="1"/>
</dbReference>
<name>A0ABS4GUL9_9BACL</name>
<evidence type="ECO:0000256" key="1">
    <source>
        <dbReference type="SAM" id="MobiDB-lite"/>
    </source>
</evidence>
<sequence length="141" mass="15963">MSTIEVGNIIEGTVVGVQSFGAFVSIGENKQGLVHISQISSQYVEDINQVLKVNDQVRVKVTEIKPDGKISLTMRIDEEPKQNNRPPRKRDDRGFHAGPRGGSREGAMPNRHKEDFESMMKKWAKNSEDRMSDLGKREKRK</sequence>
<dbReference type="InterPro" id="IPR012340">
    <property type="entry name" value="NA-bd_OB-fold"/>
</dbReference>
<dbReference type="InterPro" id="IPR003029">
    <property type="entry name" value="S1_domain"/>
</dbReference>
<dbReference type="Proteomes" id="UP001519343">
    <property type="component" value="Unassembled WGS sequence"/>
</dbReference>
<dbReference type="RefSeq" id="WP_209811756.1">
    <property type="nucleotide sequence ID" value="NZ_JAGGKT010000013.1"/>
</dbReference>
<dbReference type="EMBL" id="JAGGKT010000013">
    <property type="protein sequence ID" value="MBP1933742.1"/>
    <property type="molecule type" value="Genomic_DNA"/>
</dbReference>
<dbReference type="InterPro" id="IPR050437">
    <property type="entry name" value="Ribos_protein_bS1-like"/>
</dbReference>
<dbReference type="Pfam" id="PF00575">
    <property type="entry name" value="S1"/>
    <property type="match status" value="1"/>
</dbReference>
<dbReference type="SMART" id="SM00316">
    <property type="entry name" value="S1"/>
    <property type="match status" value="1"/>
</dbReference>
<proteinExistence type="predicted"/>
<dbReference type="Gene3D" id="2.40.50.140">
    <property type="entry name" value="Nucleic acid-binding proteins"/>
    <property type="match status" value="1"/>
</dbReference>